<sequence>MTSEESIPLKVMPSCSGKTPLLPRVTGLDPNYTQTVHDVTHRQVTTCCMLCSILNYICCPFLGIPALIFAILGTEAEKRREFHAASSHAFFSKIFNIIGAVIFVLYTFIIAVITLLKLLIHNNT</sequence>
<evidence type="ECO:0000256" key="3">
    <source>
        <dbReference type="ARBA" id="ARBA00022692"/>
    </source>
</evidence>
<name>A0AAV7JQ82_9METZ</name>
<keyword evidence="5 6" id="KW-0472">Membrane</keyword>
<comment type="subcellular location">
    <subcellularLocation>
        <location evidence="1">Membrane</location>
    </subcellularLocation>
</comment>
<dbReference type="Pfam" id="PF04505">
    <property type="entry name" value="CD225"/>
    <property type="match status" value="1"/>
</dbReference>
<organism evidence="7 8">
    <name type="scientific">Oopsacas minuta</name>
    <dbReference type="NCBI Taxonomy" id="111878"/>
    <lineage>
        <taxon>Eukaryota</taxon>
        <taxon>Metazoa</taxon>
        <taxon>Porifera</taxon>
        <taxon>Hexactinellida</taxon>
        <taxon>Hexasterophora</taxon>
        <taxon>Lyssacinosida</taxon>
        <taxon>Leucopsacidae</taxon>
        <taxon>Oopsacas</taxon>
    </lineage>
</organism>
<evidence type="ECO:0000313" key="8">
    <source>
        <dbReference type="Proteomes" id="UP001165289"/>
    </source>
</evidence>
<protein>
    <submittedName>
        <fullName evidence="7">Uncharacterized protein</fullName>
    </submittedName>
</protein>
<dbReference type="AlphaFoldDB" id="A0AAV7JQ82"/>
<keyword evidence="4 6" id="KW-1133">Transmembrane helix</keyword>
<keyword evidence="3 6" id="KW-0812">Transmembrane</keyword>
<evidence type="ECO:0000256" key="4">
    <source>
        <dbReference type="ARBA" id="ARBA00022989"/>
    </source>
</evidence>
<reference evidence="7 8" key="1">
    <citation type="journal article" date="2023" name="BMC Biol.">
        <title>The compact genome of the sponge Oopsacas minuta (Hexactinellida) is lacking key metazoan core genes.</title>
        <authorList>
            <person name="Santini S."/>
            <person name="Schenkelaars Q."/>
            <person name="Jourda C."/>
            <person name="Duchesne M."/>
            <person name="Belahbib H."/>
            <person name="Rocher C."/>
            <person name="Selva M."/>
            <person name="Riesgo A."/>
            <person name="Vervoort M."/>
            <person name="Leys S.P."/>
            <person name="Kodjabachian L."/>
            <person name="Le Bivic A."/>
            <person name="Borchiellini C."/>
            <person name="Claverie J.M."/>
            <person name="Renard E."/>
        </authorList>
    </citation>
    <scope>NUCLEOTIDE SEQUENCE [LARGE SCALE GENOMIC DNA]</scope>
    <source>
        <strain evidence="7">SPO-2</strain>
    </source>
</reference>
<evidence type="ECO:0000256" key="6">
    <source>
        <dbReference type="SAM" id="Phobius"/>
    </source>
</evidence>
<dbReference type="InterPro" id="IPR007593">
    <property type="entry name" value="CD225/Dispanin_fam"/>
</dbReference>
<evidence type="ECO:0000313" key="7">
    <source>
        <dbReference type="EMBL" id="KAI6650575.1"/>
    </source>
</evidence>
<feature type="transmembrane region" description="Helical" evidence="6">
    <location>
        <begin position="53"/>
        <end position="73"/>
    </location>
</feature>
<dbReference type="Proteomes" id="UP001165289">
    <property type="component" value="Unassembled WGS sequence"/>
</dbReference>
<evidence type="ECO:0000256" key="1">
    <source>
        <dbReference type="ARBA" id="ARBA00004370"/>
    </source>
</evidence>
<keyword evidence="8" id="KW-1185">Reference proteome</keyword>
<evidence type="ECO:0000256" key="2">
    <source>
        <dbReference type="ARBA" id="ARBA00006843"/>
    </source>
</evidence>
<proteinExistence type="inferred from homology"/>
<comment type="similarity">
    <text evidence="2">Belongs to the CD225/Dispanin family.</text>
</comment>
<gene>
    <name evidence="7" type="ORF">LOD99_7625</name>
</gene>
<feature type="transmembrane region" description="Helical" evidence="6">
    <location>
        <begin position="94"/>
        <end position="120"/>
    </location>
</feature>
<evidence type="ECO:0000256" key="5">
    <source>
        <dbReference type="ARBA" id="ARBA00023136"/>
    </source>
</evidence>
<comment type="caution">
    <text evidence="7">The sequence shown here is derived from an EMBL/GenBank/DDBJ whole genome shotgun (WGS) entry which is preliminary data.</text>
</comment>
<accession>A0AAV7JQ82</accession>
<dbReference type="GO" id="GO:0016020">
    <property type="term" value="C:membrane"/>
    <property type="evidence" value="ECO:0007669"/>
    <property type="project" value="UniProtKB-SubCell"/>
</dbReference>
<dbReference type="EMBL" id="JAKMXF010000310">
    <property type="protein sequence ID" value="KAI6650575.1"/>
    <property type="molecule type" value="Genomic_DNA"/>
</dbReference>